<dbReference type="EMBL" id="LAXI01000002">
    <property type="protein sequence ID" value="KRS19054.1"/>
    <property type="molecule type" value="Genomic_DNA"/>
</dbReference>
<dbReference type="InterPro" id="IPR036249">
    <property type="entry name" value="Thioredoxin-like_sf"/>
</dbReference>
<dbReference type="Proteomes" id="UP000051401">
    <property type="component" value="Unassembled WGS sequence"/>
</dbReference>
<evidence type="ECO:0000313" key="2">
    <source>
        <dbReference type="EMBL" id="QEW26001.1"/>
    </source>
</evidence>
<keyword evidence="3" id="KW-1185">Reference proteome</keyword>
<proteinExistence type="predicted"/>
<dbReference type="Gene3D" id="3.40.30.10">
    <property type="entry name" value="Glutaredoxin"/>
    <property type="match status" value="1"/>
</dbReference>
<evidence type="ECO:0000313" key="1">
    <source>
        <dbReference type="EMBL" id="KRS19054.1"/>
    </source>
</evidence>
<dbReference type="EMBL" id="CP031598">
    <property type="protein sequence ID" value="QEW26001.1"/>
    <property type="molecule type" value="Genomic_DNA"/>
</dbReference>
<evidence type="ECO:0008006" key="5">
    <source>
        <dbReference type="Google" id="ProtNLM"/>
    </source>
</evidence>
<dbReference type="RefSeq" id="WP_057813935.1">
    <property type="nucleotide sequence ID" value="NZ_CP031598.1"/>
</dbReference>
<gene>
    <name evidence="2" type="ORF">RIdsm_01795</name>
    <name evidence="1" type="ORF">XM52_05145</name>
</gene>
<dbReference type="STRING" id="540747.SAMN04488031_103208"/>
<accession>A0A0T5PDQ9</accession>
<reference evidence="1 3" key="1">
    <citation type="submission" date="2015-04" db="EMBL/GenBank/DDBJ databases">
        <title>The draft genome sequence of Roseovarius indicus B108T.</title>
        <authorList>
            <person name="Li G."/>
            <person name="Lai Q."/>
            <person name="Shao Z."/>
            <person name="Yan P."/>
        </authorList>
    </citation>
    <scope>NUCLEOTIDE SEQUENCE [LARGE SCALE GENOMIC DNA]</scope>
    <source>
        <strain evidence="1 3">B108</strain>
    </source>
</reference>
<evidence type="ECO:0000313" key="3">
    <source>
        <dbReference type="Proteomes" id="UP000051401"/>
    </source>
</evidence>
<dbReference type="PATRIC" id="fig|540747.5.peg.2606"/>
<dbReference type="KEGG" id="rid:RIdsm_01795"/>
<name>A0A0T5PDQ9_9RHOB</name>
<sequence>MPKPLAIVTGLFLAGLAALPLRAAELVMVQRPGCHWCQQWNEEIGISYHKTEEARRAPLRRVEISALPEDIDFASKPVFTPTFVLVEDGQELGRIEGYPGAHFFWPMLDQLLDAHPEATKPGGS</sequence>
<protein>
    <recommendedName>
        <fullName evidence="5">Regulatory protein SoxS</fullName>
    </recommendedName>
</protein>
<reference evidence="2 4" key="2">
    <citation type="submission" date="2018-08" db="EMBL/GenBank/DDBJ databases">
        <title>Genetic Globetrotter - A new plasmid hitch-hiking vast phylogenetic and geographic distances.</title>
        <authorList>
            <person name="Vollmers J."/>
            <person name="Petersen J."/>
        </authorList>
    </citation>
    <scope>NUCLEOTIDE SEQUENCE [LARGE SCALE GENOMIC DNA]</scope>
    <source>
        <strain evidence="2 4">DSM 26383</strain>
    </source>
</reference>
<dbReference type="OrthoDB" id="7362982at2"/>
<evidence type="ECO:0000313" key="4">
    <source>
        <dbReference type="Proteomes" id="UP000325785"/>
    </source>
</evidence>
<dbReference type="Proteomes" id="UP000325785">
    <property type="component" value="Chromosome"/>
</dbReference>
<dbReference type="SUPFAM" id="SSF52833">
    <property type="entry name" value="Thioredoxin-like"/>
    <property type="match status" value="1"/>
</dbReference>
<organism evidence="1 3">
    <name type="scientific">Roseovarius indicus</name>
    <dbReference type="NCBI Taxonomy" id="540747"/>
    <lineage>
        <taxon>Bacteria</taxon>
        <taxon>Pseudomonadati</taxon>
        <taxon>Pseudomonadota</taxon>
        <taxon>Alphaproteobacteria</taxon>
        <taxon>Rhodobacterales</taxon>
        <taxon>Roseobacteraceae</taxon>
        <taxon>Roseovarius</taxon>
    </lineage>
</organism>
<dbReference type="AlphaFoldDB" id="A0A0T5PDQ9"/>